<proteinExistence type="predicted"/>
<reference evidence="1 2" key="1">
    <citation type="journal article" date="2012" name="J. Bacteriol.">
        <title>Genome sequence of an alkane-degrading bacterium, Alcanivorax pacificus type strain W11-5, isolated from deep sea sediment.</title>
        <authorList>
            <person name="Lai Q."/>
            <person name="Shao Z."/>
        </authorList>
    </citation>
    <scope>NUCLEOTIDE SEQUENCE [LARGE SCALE GENOMIC DNA]</scope>
    <source>
        <strain evidence="1 2">W11-5</strain>
    </source>
</reference>
<accession>A0A0B4XN92</accession>
<dbReference type="STRING" id="391936.S7S_17160"/>
<organism evidence="1 2">
    <name type="scientific">Isoalcanivorax pacificus W11-5</name>
    <dbReference type="NCBI Taxonomy" id="391936"/>
    <lineage>
        <taxon>Bacteria</taxon>
        <taxon>Pseudomonadati</taxon>
        <taxon>Pseudomonadota</taxon>
        <taxon>Gammaproteobacteria</taxon>
        <taxon>Oceanospirillales</taxon>
        <taxon>Alcanivoracaceae</taxon>
        <taxon>Isoalcanivorax</taxon>
    </lineage>
</organism>
<dbReference type="AlphaFoldDB" id="A0A0B4XN92"/>
<dbReference type="EMBL" id="CP004387">
    <property type="protein sequence ID" value="AJD49844.1"/>
    <property type="molecule type" value="Genomic_DNA"/>
</dbReference>
<gene>
    <name evidence="1" type="ORF">S7S_17160</name>
</gene>
<protein>
    <recommendedName>
        <fullName evidence="3">TonB-dependent receptor plug domain-containing protein</fullName>
    </recommendedName>
</protein>
<evidence type="ECO:0000313" key="2">
    <source>
        <dbReference type="Proteomes" id="UP000006764"/>
    </source>
</evidence>
<evidence type="ECO:0008006" key="3">
    <source>
        <dbReference type="Google" id="ProtNLM"/>
    </source>
</evidence>
<keyword evidence="2" id="KW-1185">Reference proteome</keyword>
<dbReference type="HOGENOM" id="CLU_012991_0_0_6"/>
<dbReference type="InterPro" id="IPR037066">
    <property type="entry name" value="Plug_dom_sf"/>
</dbReference>
<dbReference type="Proteomes" id="UP000006764">
    <property type="component" value="Chromosome"/>
</dbReference>
<sequence>MCADSDTDNELADGVASPEGTALLRKVEVRAQRESTAPTEKEGSWLINRRQLDAYGQGSGQITPVLSSVPNVQFDEERFDDDSLVDLRPPSVSIAGGRIYENNFTLDGFSVNSRFDPGKGSGLGSEPPRQDQGLFLDLDLIDSVEVWQSNVPAEYGRFLGGVVNMETRRHSARPETYLSARRTQGDWVKTRVFQLPPEPGVESTPVSEPDFRRSRYTVRHSRPISDTAGIVAAFALAESSTPLLVVNQTEQQTQRNLNLFLKHSQAFFNGLESDTSLIWAPFEQTGYLPTYLDSEYQFTGGGLSLGNKVRFVTDGARRVQFDTNLSTRESNREGPRDGFSWAVTASKPWGANVETGLSHIGGTGSLERFEQSASNKFKISEPARAVAGSVMQVNYGTEAIYSQIGYERPSTSRQYSSALKNPDIDCRGSVTDCIDNEQYFTRRMVYDADSVDVSLLEAGLFSEASFSWSRFEATFGLRGDYNDYTRNIDIAPRSRFSVDLAGDRRSLLVFGANRYYGGALITYRLREARRPAYAESRGATQNIVNEWERAAYQTEEIYRSGDLKTPYSDELTLGLRQHFLGGVASIDLLQRRNRDQFSSESTDILQDGFRVIMLNNNGHSEYESLSLSWDRSWSTGTHAGITLTWSESSSTNESYDDALGDVATSPYVWYRDQRLRSSAVETLRQNFARPLVGNVRISQDVANTLQVGMVLSYAGSYDNIIETGNITVVGPDGQPEVLPVLTDSNTPRRVLANANLKWTPWPRHRFSLLLDVENIANARTYSVPVGARGVEIGRRFWLGMDYAF</sequence>
<dbReference type="KEGG" id="apac:S7S_17160"/>
<evidence type="ECO:0000313" key="1">
    <source>
        <dbReference type="EMBL" id="AJD49844.1"/>
    </source>
</evidence>
<dbReference type="SUPFAM" id="SSF56935">
    <property type="entry name" value="Porins"/>
    <property type="match status" value="1"/>
</dbReference>
<dbReference type="RefSeq" id="WP_008734968.1">
    <property type="nucleotide sequence ID" value="NZ_CP004387.1"/>
</dbReference>
<name>A0A0B4XN92_9GAMM</name>
<dbReference type="Gene3D" id="2.170.130.10">
    <property type="entry name" value="TonB-dependent receptor, plug domain"/>
    <property type="match status" value="1"/>
</dbReference>